<dbReference type="OrthoDB" id="5198105at2"/>
<name>A0A4R5VFR2_9RHOB</name>
<sequence>MSRARIAYWAVFMAALALYAAMVGGTLPAIARDAGGLTPFDMRPMGYTVAEARAFLAALGDEGRALYLGPQRWLDLAYPVLLAIVLIGAVRMLIRRFWLQLGLSLAALGGMAADYLENARVAAMLVAGGAVADELIGAASRATQLKAGLTSLVMLAVCVALARAAWKRWRTT</sequence>
<feature type="transmembrane region" description="Helical" evidence="1">
    <location>
        <begin position="147"/>
        <end position="166"/>
    </location>
</feature>
<dbReference type="EMBL" id="SMUV01000055">
    <property type="protein sequence ID" value="TDK50604.1"/>
    <property type="molecule type" value="Genomic_DNA"/>
</dbReference>
<dbReference type="RefSeq" id="WP_133358863.1">
    <property type="nucleotide sequence ID" value="NZ_SMUV01000055.1"/>
</dbReference>
<keyword evidence="3" id="KW-1185">Reference proteome</keyword>
<gene>
    <name evidence="2" type="ORF">E1832_06180</name>
</gene>
<evidence type="ECO:0000256" key="1">
    <source>
        <dbReference type="SAM" id="Phobius"/>
    </source>
</evidence>
<keyword evidence="1" id="KW-1133">Transmembrane helix</keyword>
<evidence type="ECO:0000313" key="2">
    <source>
        <dbReference type="EMBL" id="TDK50604.1"/>
    </source>
</evidence>
<feature type="transmembrane region" description="Helical" evidence="1">
    <location>
        <begin position="76"/>
        <end position="94"/>
    </location>
</feature>
<comment type="caution">
    <text evidence="2">The sequence shown here is derived from an EMBL/GenBank/DDBJ whole genome shotgun (WGS) entry which is preliminary data.</text>
</comment>
<organism evidence="2 3">
    <name type="scientific">Antarcticimicrobium luteum</name>
    <dbReference type="NCBI Taxonomy" id="2547397"/>
    <lineage>
        <taxon>Bacteria</taxon>
        <taxon>Pseudomonadati</taxon>
        <taxon>Pseudomonadota</taxon>
        <taxon>Alphaproteobacteria</taxon>
        <taxon>Rhodobacterales</taxon>
        <taxon>Paracoccaceae</taxon>
        <taxon>Antarcticimicrobium</taxon>
    </lineage>
</organism>
<accession>A0A4R5VFR2</accession>
<dbReference type="Proteomes" id="UP000295301">
    <property type="component" value="Unassembled WGS sequence"/>
</dbReference>
<protein>
    <submittedName>
        <fullName evidence="2">Uncharacterized protein</fullName>
    </submittedName>
</protein>
<reference evidence="2 3" key="1">
    <citation type="submission" date="2019-03" db="EMBL/GenBank/DDBJ databases">
        <title>Ruegeria lutea sp. nov., a novel strain, isolated from marine sediment, the Masan Bay, South Korea.</title>
        <authorList>
            <person name="Kim J."/>
            <person name="Kim D.-Y."/>
            <person name="Lee S.-S."/>
        </authorList>
    </citation>
    <scope>NUCLEOTIDE SEQUENCE [LARGE SCALE GENOMIC DNA]</scope>
    <source>
        <strain evidence="2 3">318-1</strain>
    </source>
</reference>
<feature type="transmembrane region" description="Helical" evidence="1">
    <location>
        <begin position="7"/>
        <end position="31"/>
    </location>
</feature>
<keyword evidence="1" id="KW-0812">Transmembrane</keyword>
<evidence type="ECO:0000313" key="3">
    <source>
        <dbReference type="Proteomes" id="UP000295301"/>
    </source>
</evidence>
<proteinExistence type="predicted"/>
<dbReference type="AlphaFoldDB" id="A0A4R5VFR2"/>
<keyword evidence="1" id="KW-0472">Membrane</keyword>